<evidence type="ECO:0000256" key="1">
    <source>
        <dbReference type="SAM" id="MobiDB-lite"/>
    </source>
</evidence>
<comment type="caution">
    <text evidence="2">The sequence shown here is derived from an EMBL/GenBank/DDBJ whole genome shotgun (WGS) entry which is preliminary data.</text>
</comment>
<keyword evidence="3" id="KW-1185">Reference proteome</keyword>
<evidence type="ECO:0000313" key="3">
    <source>
        <dbReference type="Proteomes" id="UP001239213"/>
    </source>
</evidence>
<dbReference type="AlphaFoldDB" id="A0AAI9VET5"/>
<reference evidence="2" key="1">
    <citation type="submission" date="2016-11" db="EMBL/GenBank/DDBJ databases">
        <title>The genome sequence of Colletotrichum cuscutae.</title>
        <authorList>
            <person name="Baroncelli R."/>
        </authorList>
    </citation>
    <scope>NUCLEOTIDE SEQUENCE</scope>
    <source>
        <strain evidence="2">IMI 304802</strain>
    </source>
</reference>
<dbReference type="EMBL" id="MPDP01000090">
    <property type="protein sequence ID" value="KAK1482501.1"/>
    <property type="molecule type" value="Genomic_DNA"/>
</dbReference>
<organism evidence="2 3">
    <name type="scientific">Colletotrichum cuscutae</name>
    <dbReference type="NCBI Taxonomy" id="1209917"/>
    <lineage>
        <taxon>Eukaryota</taxon>
        <taxon>Fungi</taxon>
        <taxon>Dikarya</taxon>
        <taxon>Ascomycota</taxon>
        <taxon>Pezizomycotina</taxon>
        <taxon>Sordariomycetes</taxon>
        <taxon>Hypocreomycetidae</taxon>
        <taxon>Glomerellales</taxon>
        <taxon>Glomerellaceae</taxon>
        <taxon>Colletotrichum</taxon>
        <taxon>Colletotrichum acutatum species complex</taxon>
    </lineage>
</organism>
<protein>
    <submittedName>
        <fullName evidence="2">Uncharacterized protein</fullName>
    </submittedName>
</protein>
<name>A0AAI9VET5_9PEZI</name>
<proteinExistence type="predicted"/>
<dbReference type="Proteomes" id="UP001239213">
    <property type="component" value="Unassembled WGS sequence"/>
</dbReference>
<accession>A0AAI9VET5</accession>
<evidence type="ECO:0000313" key="2">
    <source>
        <dbReference type="EMBL" id="KAK1482501.1"/>
    </source>
</evidence>
<feature type="region of interest" description="Disordered" evidence="1">
    <location>
        <begin position="1"/>
        <end position="22"/>
    </location>
</feature>
<sequence>MQSCSVIRNNPGRDGDVSQYPTKKSLPLRNYAYRFSDGDRVAHRLKIHESAIDPPDDDLRTERTFPQVIRLRVSLSRSYVRSVQQNEGRSPRKSLQTRLVTLTRGCYNVWIGELAIVSRKGSPEIPRKCDPIEEILSSLIHLIQKQRQREAGLLSLRRIWQSEPVSECHGFVLLAFAAVPSTVGTEYQRHNCFRYHSQCPVPNIREMVHENNGLELTQLHTCRISKNRRPITVDGGGSRFARFLACTEFFKQDSMQAGKKALVQNTAAALSPRPGNKERRLSSPPVALSCVNIPKWLKDGYMGQLSNSCRCAVRTPRSQSEIHDRSVESSTSLKQGTALHSEVLAMQKDHLLRLCSAANASENSKYRGSTKQIGNVQILLMFPAPARNQEQVRKVIVMPMFSSETGPVVYGRQEGYWEYGLAVAPSREHGDVRNGRRKRHCCELSKLGDAMGVDCTCGRAGVSVARIDIDMVESRGSQKPYPTKSSLALLCWLWIGFGLDLGAFKPMATIKSANNGPEKRTILIWRSWAEQGCHVCLRRLPQHVESTRSFRWGTKKKISNVGIHEFIATNAQILGCGFDARTTRPCVILRKDREREELAPQDVEVGDLTGSLGQAARAKGGGKARRGEVPESTSLVRQLRIRSGNHFLPWVEEEGRCSVPDFTPRYLKLTVRTCQALPSAGHGVVSNFTRPAHSFHAPLFLTPSSVPWYGYQWHVPVLLLLPCQSIRPFLETRESHLVLNHWKQVSVSHTHLTPASVSQLDQSALEVLSTLAQSLFLTFVPTLVVITFKIDLSSISPYHYDTLFTHQDLHLPPASLCKCTWHGTDDQLPHWLPPSFRHRQVVRTDT</sequence>
<gene>
    <name evidence="2" type="ORF">CCUS01_04114</name>
</gene>